<dbReference type="EMBL" id="JACBXQ010000004">
    <property type="protein sequence ID" value="MBG9986812.1"/>
    <property type="molecule type" value="Genomic_DNA"/>
</dbReference>
<dbReference type="Pfam" id="PF00501">
    <property type="entry name" value="AMP-binding"/>
    <property type="match status" value="1"/>
</dbReference>
<dbReference type="InterPro" id="IPR000873">
    <property type="entry name" value="AMP-dep_synth/lig_dom"/>
</dbReference>
<gene>
    <name evidence="3" type="ORF">HZY91_07860</name>
</gene>
<dbReference type="Gene3D" id="3.40.50.12780">
    <property type="entry name" value="N-terminal domain of ligase-like"/>
    <property type="match status" value="1"/>
</dbReference>
<dbReference type="PANTHER" id="PTHR43767">
    <property type="entry name" value="LONG-CHAIN-FATTY-ACID--COA LIGASE"/>
    <property type="match status" value="1"/>
</dbReference>
<dbReference type="GO" id="GO:0016874">
    <property type="term" value="F:ligase activity"/>
    <property type="evidence" value="ECO:0007669"/>
    <property type="project" value="UniProtKB-KW"/>
</dbReference>
<dbReference type="Gene3D" id="3.30.300.30">
    <property type="match status" value="1"/>
</dbReference>
<evidence type="ECO:0000313" key="4">
    <source>
        <dbReference type="Proteomes" id="UP000721415"/>
    </source>
</evidence>
<feature type="domain" description="AMP-binding enzyme C-terminal" evidence="2">
    <location>
        <begin position="463"/>
        <end position="537"/>
    </location>
</feature>
<evidence type="ECO:0000259" key="1">
    <source>
        <dbReference type="Pfam" id="PF00501"/>
    </source>
</evidence>
<dbReference type="InterPro" id="IPR020845">
    <property type="entry name" value="AMP-binding_CS"/>
</dbReference>
<evidence type="ECO:0000259" key="2">
    <source>
        <dbReference type="Pfam" id="PF13193"/>
    </source>
</evidence>
<comment type="caution">
    <text evidence="3">The sequence shown here is derived from an EMBL/GenBank/DDBJ whole genome shotgun (WGS) entry which is preliminary data.</text>
</comment>
<keyword evidence="4" id="KW-1185">Reference proteome</keyword>
<dbReference type="Pfam" id="PF13193">
    <property type="entry name" value="AMP-binding_C"/>
    <property type="match status" value="1"/>
</dbReference>
<dbReference type="SUPFAM" id="SSF56801">
    <property type="entry name" value="Acetyl-CoA synthetase-like"/>
    <property type="match status" value="1"/>
</dbReference>
<accession>A0ABS0LRL1</accession>
<dbReference type="InterPro" id="IPR042099">
    <property type="entry name" value="ANL_N_sf"/>
</dbReference>
<dbReference type="InterPro" id="IPR050237">
    <property type="entry name" value="ATP-dep_AMP-bd_enzyme"/>
</dbReference>
<dbReference type="InterPro" id="IPR045851">
    <property type="entry name" value="AMP-bd_C_sf"/>
</dbReference>
<dbReference type="PANTHER" id="PTHR43767:SF1">
    <property type="entry name" value="NONRIBOSOMAL PEPTIDE SYNTHASE PES1 (EUROFUNG)-RELATED"/>
    <property type="match status" value="1"/>
</dbReference>
<reference evidence="3 4" key="1">
    <citation type="submission" date="2020-07" db="EMBL/GenBank/DDBJ databases">
        <title>Facklamia lactis sp. nov., isolated from raw milk.</title>
        <authorList>
            <person name="Doll E.V."/>
            <person name="Huptas C."/>
            <person name="Staib L."/>
            <person name="Wenning M."/>
            <person name="Scherer S."/>
        </authorList>
    </citation>
    <scope>NUCLEOTIDE SEQUENCE [LARGE SCALE GENOMIC DNA]</scope>
    <source>
        <strain evidence="3 4">DSM 111018</strain>
    </source>
</reference>
<dbReference type="Proteomes" id="UP000721415">
    <property type="component" value="Unassembled WGS sequence"/>
</dbReference>
<organism evidence="3 4">
    <name type="scientific">Facklamia lactis</name>
    <dbReference type="NCBI Taxonomy" id="2749967"/>
    <lineage>
        <taxon>Bacteria</taxon>
        <taxon>Bacillati</taxon>
        <taxon>Bacillota</taxon>
        <taxon>Bacilli</taxon>
        <taxon>Lactobacillales</taxon>
        <taxon>Aerococcaceae</taxon>
        <taxon>Facklamia</taxon>
    </lineage>
</organism>
<dbReference type="RefSeq" id="WP_197115724.1">
    <property type="nucleotide sequence ID" value="NZ_JACBXQ010000004.1"/>
</dbReference>
<keyword evidence="3" id="KW-0436">Ligase</keyword>
<sequence>MSLDVHSLYNRKRNHRWDRVSVGDMLERVSLGNPNQEAIVAWKGAFAYPEYERVSYHEADNLANQFANALLKAGLNRGDRIFFFCDNSVEAYLAKVGVAKAGMVNVPVNTMLADDVLEYILDLTEPEMIIVDDEHLNRVQKVVERKQINIDVVIPVKGNIKFNECSFKNFIKDISKESPEIEIHGDDIWEILFTSGTTSMPKGVMISHHYTYFAAYNYGMKLGTSLFGEWQYKVISFLPAIYHVADQTLPGSAFLTGGTFIMGRNYNINDLCQAISQEKPTALWAGSAAMVYDLVDHYHSNCYSLNFSSLTSILYGYAALEPKYHDALKEICGHHVNIFESFAQTEAIAGYRFPHDRYPAIYRKFAPFENYVGIPDPSLAAVIVDEHDQIINEPYEQGEIVYRSPINFSGYYKDQKATEQAIRNGWFHSGDRGMYDENGLVVMVDRIKNMIKTGGESVSTLRVESILSSHPSVKRAAVIGIKDEKWDEMVVAIVVLKEGEVISEEVLIQFCRQELAGYETPKRIFFRSSLPETVAGKVMKFQLAGEYRQLIEKERQ</sequence>
<name>A0ABS0LRL1_9LACT</name>
<feature type="domain" description="AMP-dependent synthetase/ligase" evidence="1">
    <location>
        <begin position="32"/>
        <end position="412"/>
    </location>
</feature>
<dbReference type="PROSITE" id="PS00455">
    <property type="entry name" value="AMP_BINDING"/>
    <property type="match status" value="1"/>
</dbReference>
<evidence type="ECO:0000313" key="3">
    <source>
        <dbReference type="EMBL" id="MBG9986812.1"/>
    </source>
</evidence>
<dbReference type="InterPro" id="IPR025110">
    <property type="entry name" value="AMP-bd_C"/>
</dbReference>
<protein>
    <submittedName>
        <fullName evidence="3">Acyl--CoA ligase</fullName>
    </submittedName>
</protein>
<proteinExistence type="predicted"/>